<keyword evidence="1" id="KW-0812">Transmembrane</keyword>
<evidence type="ECO:0000313" key="2">
    <source>
        <dbReference type="EMBL" id="ACK67025.1"/>
    </source>
</evidence>
<proteinExistence type="predicted"/>
<dbReference type="STRING" id="41431.PCC8801_3041"/>
<dbReference type="EMBL" id="CP001287">
    <property type="protein sequence ID" value="ACK67025.1"/>
    <property type="molecule type" value="Genomic_DNA"/>
</dbReference>
<dbReference type="KEGG" id="cyp:PCC8801_3041"/>
<reference evidence="3" key="1">
    <citation type="journal article" date="2011" name="MBio">
        <title>Novel metabolic attributes of the genus Cyanothece, comprising a group of unicellular nitrogen-fixing Cyanobacteria.</title>
        <authorList>
            <person name="Bandyopadhyay A."/>
            <person name="Elvitigala T."/>
            <person name="Welsh E."/>
            <person name="Stockel J."/>
            <person name="Liberton M."/>
            <person name="Min H."/>
            <person name="Sherman L.A."/>
            <person name="Pakrasi H.B."/>
        </authorList>
    </citation>
    <scope>NUCLEOTIDE SEQUENCE [LARGE SCALE GENOMIC DNA]</scope>
    <source>
        <strain evidence="3">PCC 8801</strain>
    </source>
</reference>
<protein>
    <recommendedName>
        <fullName evidence="4">DUF1499 domain-containing protein</fullName>
    </recommendedName>
</protein>
<accession>B7JX37</accession>
<keyword evidence="3" id="KW-1185">Reference proteome</keyword>
<dbReference type="PANTHER" id="PTHR34801:SF6">
    <property type="entry name" value="SLL1620 PROTEIN"/>
    <property type="match status" value="1"/>
</dbReference>
<gene>
    <name evidence="2" type="ordered locus">PCC8801_3041</name>
</gene>
<dbReference type="OrthoDB" id="9793534at2"/>
<organism evidence="2 3">
    <name type="scientific">Rippkaea orientalis (strain PCC 8801 / RF-1)</name>
    <name type="common">Cyanothece sp. (strain PCC 8801)</name>
    <dbReference type="NCBI Taxonomy" id="41431"/>
    <lineage>
        <taxon>Bacteria</taxon>
        <taxon>Bacillati</taxon>
        <taxon>Cyanobacteriota</taxon>
        <taxon>Cyanophyceae</taxon>
        <taxon>Oscillatoriophycideae</taxon>
        <taxon>Chroococcales</taxon>
        <taxon>Aphanothecaceae</taxon>
        <taxon>Rippkaea</taxon>
        <taxon>Rippkaea orientalis</taxon>
    </lineage>
</organism>
<dbReference type="RefSeq" id="WP_012596287.1">
    <property type="nucleotide sequence ID" value="NC_011726.1"/>
</dbReference>
<dbReference type="InterPro" id="IPR010865">
    <property type="entry name" value="DUF1499"/>
</dbReference>
<dbReference type="HOGENOM" id="CLU_105603_1_0_3"/>
<feature type="transmembrane region" description="Helical" evidence="1">
    <location>
        <begin position="20"/>
        <end position="38"/>
    </location>
</feature>
<dbReference type="AlphaFoldDB" id="B7JX37"/>
<name>B7JX37_RIPO1</name>
<dbReference type="Proteomes" id="UP000008204">
    <property type="component" value="Chromosome"/>
</dbReference>
<evidence type="ECO:0000256" key="1">
    <source>
        <dbReference type="SAM" id="Phobius"/>
    </source>
</evidence>
<evidence type="ECO:0008006" key="4">
    <source>
        <dbReference type="Google" id="ProtNLM"/>
    </source>
</evidence>
<keyword evidence="1" id="KW-1133">Transmembrane helix</keyword>
<keyword evidence="1" id="KW-0472">Membrane</keyword>
<dbReference type="Pfam" id="PF07386">
    <property type="entry name" value="DUF1499"/>
    <property type="match status" value="1"/>
</dbReference>
<dbReference type="PANTHER" id="PTHR34801">
    <property type="entry name" value="EXPRESSED PROTEIN"/>
    <property type="match status" value="1"/>
</dbReference>
<sequence>MTILYTKNSGRYLIVSRHFWTIIIVGLLSFFVINSVAYGTELIENHRLTEGHLLPCAPEVSCVVSLDQASKSYIAPIPYHTNINQAREILLKVLTVVPRTTVVEITDNYIKAEATGKIFGGIDELEFYFPSNDSVIQLRSASRNSQFDLGLNRRRLEQIRLALRELNI</sequence>
<dbReference type="eggNOG" id="COG4446">
    <property type="taxonomic scope" value="Bacteria"/>
</dbReference>
<evidence type="ECO:0000313" key="3">
    <source>
        <dbReference type="Proteomes" id="UP000008204"/>
    </source>
</evidence>